<comment type="caution">
    <text evidence="1">The sequence shown here is derived from an EMBL/GenBank/DDBJ whole genome shotgun (WGS) entry which is preliminary data.</text>
</comment>
<evidence type="ECO:0000313" key="2">
    <source>
        <dbReference type="Proteomes" id="UP000580250"/>
    </source>
</evidence>
<dbReference type="AlphaFoldDB" id="A0A6V7UWS8"/>
<proteinExistence type="predicted"/>
<reference evidence="1 2" key="1">
    <citation type="submission" date="2020-08" db="EMBL/GenBank/DDBJ databases">
        <authorList>
            <person name="Koutsovoulos G."/>
            <person name="Danchin GJ E."/>
        </authorList>
    </citation>
    <scope>NUCLEOTIDE SEQUENCE [LARGE SCALE GENOMIC DNA]</scope>
</reference>
<gene>
    <name evidence="1" type="ORF">MENT_LOCUS18309</name>
</gene>
<dbReference type="EMBL" id="CAJEWN010000123">
    <property type="protein sequence ID" value="CAD2167031.1"/>
    <property type="molecule type" value="Genomic_DNA"/>
</dbReference>
<evidence type="ECO:0000313" key="1">
    <source>
        <dbReference type="EMBL" id="CAD2167031.1"/>
    </source>
</evidence>
<name>A0A6V7UWS8_MELEN</name>
<dbReference type="OrthoDB" id="5908183at2759"/>
<accession>A0A6V7UWS8</accession>
<sequence length="217" mass="25628">MNLYLFYKLHVLARRLIVSFIQESSNAYIALFEHAPALIDDDNVAYTIKISIVGYIAIFDYYELTANSLHDMLENQAFSIILDTDNLFRDLRSDELELTLGGYPVHCHSNPDYENINNIGEIERYLPLIYTFRGTDSREITRVARDRYLDRDENLGHFPISVSVLPRRDHLTETRFSALNLAEIRDQYTPLKIDLLELYFYFDKIFKISYWLSMRFN</sequence>
<protein>
    <submittedName>
        <fullName evidence="1">Uncharacterized protein</fullName>
    </submittedName>
</protein>
<dbReference type="Proteomes" id="UP000580250">
    <property type="component" value="Unassembled WGS sequence"/>
</dbReference>
<organism evidence="1 2">
    <name type="scientific">Meloidogyne enterolobii</name>
    <name type="common">Root-knot nematode worm</name>
    <name type="synonym">Meloidogyne mayaguensis</name>
    <dbReference type="NCBI Taxonomy" id="390850"/>
    <lineage>
        <taxon>Eukaryota</taxon>
        <taxon>Metazoa</taxon>
        <taxon>Ecdysozoa</taxon>
        <taxon>Nematoda</taxon>
        <taxon>Chromadorea</taxon>
        <taxon>Rhabditida</taxon>
        <taxon>Tylenchina</taxon>
        <taxon>Tylenchomorpha</taxon>
        <taxon>Tylenchoidea</taxon>
        <taxon>Meloidogynidae</taxon>
        <taxon>Meloidogyninae</taxon>
        <taxon>Meloidogyne</taxon>
    </lineage>
</organism>